<evidence type="ECO:0000259" key="1">
    <source>
        <dbReference type="Pfam" id="PF10130"/>
    </source>
</evidence>
<reference evidence="2" key="1">
    <citation type="submission" date="2022-07" db="EMBL/GenBank/DDBJ databases">
        <title>Complete Genome Sequence of the Radioresistant Bacterium Deinococcus aetherius ST0316, Isolated from the Air Dust collected in Lower Stratosphere above Japan.</title>
        <authorList>
            <person name="Satoh K."/>
            <person name="Hagiwara K."/>
            <person name="Katsumata K."/>
            <person name="Kubo A."/>
            <person name="Yokobori S."/>
            <person name="Yamagishi A."/>
            <person name="Oono Y."/>
            <person name="Narumi I."/>
        </authorList>
    </citation>
    <scope>NUCLEOTIDE SEQUENCE</scope>
    <source>
        <strain evidence="2">ST0316</strain>
        <plasmid evidence="2">pDAETH-2</plasmid>
    </source>
</reference>
<gene>
    <name evidence="2" type="ORF">DAETH_42160</name>
</gene>
<geneLocation type="plasmid" evidence="2 3">
    <name>pDAETH-2</name>
</geneLocation>
<dbReference type="SUPFAM" id="SSF88723">
    <property type="entry name" value="PIN domain-like"/>
    <property type="match status" value="1"/>
</dbReference>
<dbReference type="EMBL" id="AP026562">
    <property type="protein sequence ID" value="BDP44247.1"/>
    <property type="molecule type" value="Genomic_DNA"/>
</dbReference>
<feature type="domain" description="PIN" evidence="1">
    <location>
        <begin position="1"/>
        <end position="91"/>
    </location>
</feature>
<keyword evidence="3" id="KW-1185">Reference proteome</keyword>
<dbReference type="Proteomes" id="UP001064971">
    <property type="component" value="Plasmid pDAETH-2"/>
</dbReference>
<evidence type="ECO:0000313" key="2">
    <source>
        <dbReference type="EMBL" id="BDP44247.1"/>
    </source>
</evidence>
<organism evidence="2 3">
    <name type="scientific">Deinococcus aetherius</name>
    <dbReference type="NCBI Taxonomy" id="200252"/>
    <lineage>
        <taxon>Bacteria</taxon>
        <taxon>Thermotogati</taxon>
        <taxon>Deinococcota</taxon>
        <taxon>Deinococci</taxon>
        <taxon>Deinococcales</taxon>
        <taxon>Deinococcaceae</taxon>
        <taxon>Deinococcus</taxon>
    </lineage>
</organism>
<dbReference type="InterPro" id="IPR029060">
    <property type="entry name" value="PIN-like_dom_sf"/>
</dbReference>
<dbReference type="InterPro" id="IPR002716">
    <property type="entry name" value="PIN_dom"/>
</dbReference>
<proteinExistence type="predicted"/>
<sequence length="93" mass="10287">MVRSGRAEAEQVEQLLENAFNFLTARIVYVVAADYADREAEARRRVPRDPNDWPLVALALHLGDAPILTSDGDFLGCGLPTWTPETLRAHLGV</sequence>
<name>A0ABM8AK99_9DEIO</name>
<keyword evidence="2" id="KW-0614">Plasmid</keyword>
<evidence type="ECO:0000313" key="3">
    <source>
        <dbReference type="Proteomes" id="UP001064971"/>
    </source>
</evidence>
<protein>
    <recommendedName>
        <fullName evidence="1">PIN domain-containing protein</fullName>
    </recommendedName>
</protein>
<dbReference type="Pfam" id="PF10130">
    <property type="entry name" value="PIN_2"/>
    <property type="match status" value="1"/>
</dbReference>
<accession>A0ABM8AK99</accession>